<feature type="region of interest" description="Disordered" evidence="5">
    <location>
        <begin position="182"/>
        <end position="209"/>
    </location>
</feature>
<proteinExistence type="inferred from homology"/>
<keyword evidence="3" id="KW-0206">Cytoskeleton</keyword>
<comment type="subcellular location">
    <subcellularLocation>
        <location evidence="1">Cytoplasm</location>
        <location evidence="1">Cytoskeleton</location>
        <location evidence="1">Microtubule organizing center</location>
        <location evidence="1">Centrosome</location>
        <location evidence="1">Centriole</location>
    </subcellularLocation>
</comment>
<accession>A0A0M0JQ51</accession>
<dbReference type="AlphaFoldDB" id="A0A0M0JQ51"/>
<dbReference type="EMBL" id="JWZX01002572">
    <property type="protein sequence ID" value="KOO28417.1"/>
    <property type="molecule type" value="Genomic_DNA"/>
</dbReference>
<evidence type="ECO:0000256" key="4">
    <source>
        <dbReference type="ARBA" id="ARBA00038123"/>
    </source>
</evidence>
<evidence type="ECO:0000313" key="7">
    <source>
        <dbReference type="Proteomes" id="UP000037460"/>
    </source>
</evidence>
<dbReference type="GO" id="GO:0005814">
    <property type="term" value="C:centriole"/>
    <property type="evidence" value="ECO:0007669"/>
    <property type="project" value="UniProtKB-SubCell"/>
</dbReference>
<evidence type="ECO:0000313" key="6">
    <source>
        <dbReference type="EMBL" id="KOO28417.1"/>
    </source>
</evidence>
<gene>
    <name evidence="6" type="ORF">Ctob_003192</name>
</gene>
<dbReference type="PANTHER" id="PTHR20544:SF0">
    <property type="entry name" value="NUCLEOPROTEIN TPR_MLP1 DOMAIN-CONTAINING PROTEIN"/>
    <property type="match status" value="1"/>
</dbReference>
<sequence length="380" mass="41383">MPMDQFMDPSTLPRCLLSGRSPHPALRQSLAAHGFDAQFSEDSAILVSQLLKALVSERAKTAFLTKDMRRQEQALWAAEQAAPGLRAEVGRLVRDNAQLHHALIEEKEKVEALRRGEGEELSRARVEVRDLAFVCSTLRHRAGELEVENAGLREMASRSFELNGIVLPSGHEVRWHGRKERMEAHSPVAPAGATRARLPPPSASPSNADGAASALVPAAVPARLVRAAEGQLTALLARVGLAEGRVGELEAALAEAQQQLVARDEALRRTGVELARAREAGSDADERRCEREAASMAISQLSSQVDFVNARCADLERSVRTQTAVETIVRLDEEERLRLLTAVSDLRRSQRLLEEQLEQAAAAGVVLATVRPDARQPFGA</sequence>
<evidence type="ECO:0000256" key="5">
    <source>
        <dbReference type="SAM" id="MobiDB-lite"/>
    </source>
</evidence>
<reference evidence="7" key="1">
    <citation type="journal article" date="2015" name="PLoS Genet.">
        <title>Genome Sequence and Transcriptome Analyses of Chrysochromulina tobin: Metabolic Tools for Enhanced Algal Fitness in the Prominent Order Prymnesiales (Haptophyceae).</title>
        <authorList>
            <person name="Hovde B.T."/>
            <person name="Deodato C.R."/>
            <person name="Hunsperger H.M."/>
            <person name="Ryken S.A."/>
            <person name="Yost W."/>
            <person name="Jha R.K."/>
            <person name="Patterson J."/>
            <person name="Monnat R.J. Jr."/>
            <person name="Barlow S.B."/>
            <person name="Starkenburg S.R."/>
            <person name="Cattolico R.A."/>
        </authorList>
    </citation>
    <scope>NUCLEOTIDE SEQUENCE</scope>
    <source>
        <strain evidence="7">CCMP291</strain>
    </source>
</reference>
<protein>
    <submittedName>
        <fullName evidence="6">Uncharacterized protein</fullName>
    </submittedName>
</protein>
<comment type="caution">
    <text evidence="6">The sequence shown here is derived from an EMBL/GenBank/DDBJ whole genome shotgun (WGS) entry which is preliminary data.</text>
</comment>
<comment type="similarity">
    <text evidence="4">Belongs to the CEP135/TSGA10 family.</text>
</comment>
<organism evidence="6 7">
    <name type="scientific">Chrysochromulina tobinii</name>
    <dbReference type="NCBI Taxonomy" id="1460289"/>
    <lineage>
        <taxon>Eukaryota</taxon>
        <taxon>Haptista</taxon>
        <taxon>Haptophyta</taxon>
        <taxon>Prymnesiophyceae</taxon>
        <taxon>Prymnesiales</taxon>
        <taxon>Chrysochromulinaceae</taxon>
        <taxon>Chrysochromulina</taxon>
    </lineage>
</organism>
<evidence type="ECO:0000256" key="1">
    <source>
        <dbReference type="ARBA" id="ARBA00004114"/>
    </source>
</evidence>
<evidence type="ECO:0000256" key="2">
    <source>
        <dbReference type="ARBA" id="ARBA00022490"/>
    </source>
</evidence>
<dbReference type="PANTHER" id="PTHR20544">
    <property type="entry name" value="CENTROSOMAL PROTEIN CEP135"/>
    <property type="match status" value="1"/>
</dbReference>
<dbReference type="Proteomes" id="UP000037460">
    <property type="component" value="Unassembled WGS sequence"/>
</dbReference>
<name>A0A0M0JQ51_9EUKA</name>
<dbReference type="InterPro" id="IPR051877">
    <property type="entry name" value="Centriole_BasalBody_StrucProt"/>
</dbReference>
<evidence type="ECO:0000256" key="3">
    <source>
        <dbReference type="ARBA" id="ARBA00023212"/>
    </source>
</evidence>
<keyword evidence="7" id="KW-1185">Reference proteome</keyword>
<keyword evidence="2" id="KW-0963">Cytoplasm</keyword>